<evidence type="ECO:0000313" key="1">
    <source>
        <dbReference type="EMBL" id="HJF14161.1"/>
    </source>
</evidence>
<organism evidence="1 2">
    <name type="scientific">Enteractinococcus helveticum</name>
    <dbReference type="NCBI Taxonomy" id="1837282"/>
    <lineage>
        <taxon>Bacteria</taxon>
        <taxon>Bacillati</taxon>
        <taxon>Actinomycetota</taxon>
        <taxon>Actinomycetes</taxon>
        <taxon>Micrococcales</taxon>
        <taxon>Micrococcaceae</taxon>
    </lineage>
</organism>
<dbReference type="AlphaFoldDB" id="A0A921FMH0"/>
<protein>
    <submittedName>
        <fullName evidence="1">DUF3039 domain-containing protein</fullName>
    </submittedName>
</protein>
<dbReference type="InterPro" id="IPR021400">
    <property type="entry name" value="DUF3039"/>
</dbReference>
<dbReference type="Proteomes" id="UP000703315">
    <property type="component" value="Unassembled WGS sequence"/>
</dbReference>
<reference evidence="1" key="1">
    <citation type="journal article" date="2021" name="PeerJ">
        <title>Extensive microbial diversity within the chicken gut microbiome revealed by metagenomics and culture.</title>
        <authorList>
            <person name="Gilroy R."/>
            <person name="Ravi A."/>
            <person name="Getino M."/>
            <person name="Pursley I."/>
            <person name="Horton D.L."/>
            <person name="Alikhan N.F."/>
            <person name="Baker D."/>
            <person name="Gharbi K."/>
            <person name="Hall N."/>
            <person name="Watson M."/>
            <person name="Adriaenssens E.M."/>
            <person name="Foster-Nyarko E."/>
            <person name="Jarju S."/>
            <person name="Secka A."/>
            <person name="Antonio M."/>
            <person name="Oren A."/>
            <person name="Chaudhuri R.R."/>
            <person name="La Ragione R."/>
            <person name="Hildebrand F."/>
            <person name="Pallen M.J."/>
        </authorList>
    </citation>
    <scope>NUCLEOTIDE SEQUENCE</scope>
    <source>
        <strain evidence="1">ChiHjej13B12-14962</strain>
    </source>
</reference>
<dbReference type="Pfam" id="PF11238">
    <property type="entry name" value="DUF3039"/>
    <property type="match status" value="1"/>
</dbReference>
<proteinExistence type="predicted"/>
<accession>A0A921FMH0</accession>
<sequence length="227" mass="25657">MERLSKANSLGPSKLDLTLYELSQYEHNVKCTQAELLLNLQRALEQALKTTKASPVALPKNEDFRGADLVIDIDSADEFEWNPQTAHEELDMVRIRLTMQTYSAAMSELLLQTCIPFLQPDSSMIEAVQRKDVIVQILMTRARLVHVLGSSSHEHPVKYFNPPQPSVLHYTAKVSLTEAYVRGIAVQAICGQWWVPIGDENTHKGLPICPECDEEVPFTQFVRSILR</sequence>
<name>A0A921FMH0_9MICC</name>
<evidence type="ECO:0000313" key="2">
    <source>
        <dbReference type="Proteomes" id="UP000703315"/>
    </source>
</evidence>
<reference evidence="1" key="2">
    <citation type="submission" date="2021-09" db="EMBL/GenBank/DDBJ databases">
        <authorList>
            <person name="Gilroy R."/>
        </authorList>
    </citation>
    <scope>NUCLEOTIDE SEQUENCE</scope>
    <source>
        <strain evidence="1">ChiHjej13B12-14962</strain>
    </source>
</reference>
<gene>
    <name evidence="1" type="ORF">K8V32_05060</name>
</gene>
<dbReference type="EMBL" id="DYXC01000063">
    <property type="protein sequence ID" value="HJF14161.1"/>
    <property type="molecule type" value="Genomic_DNA"/>
</dbReference>
<dbReference type="RefSeq" id="WP_303903842.1">
    <property type="nucleotide sequence ID" value="NZ_DYXC01000063.1"/>
</dbReference>
<comment type="caution">
    <text evidence="1">The sequence shown here is derived from an EMBL/GenBank/DDBJ whole genome shotgun (WGS) entry which is preliminary data.</text>
</comment>